<dbReference type="Proteomes" id="UP000315724">
    <property type="component" value="Chromosome"/>
</dbReference>
<protein>
    <submittedName>
        <fullName evidence="3">Tyrosine recombinase XerC</fullName>
    </submittedName>
</protein>
<keyword evidence="1" id="KW-0233">DNA recombination</keyword>
<accession>A0A517QTB8</accession>
<evidence type="ECO:0000313" key="3">
    <source>
        <dbReference type="EMBL" id="QDT34828.1"/>
    </source>
</evidence>
<dbReference type="SUPFAM" id="SSF56349">
    <property type="entry name" value="DNA breaking-rejoining enzymes"/>
    <property type="match status" value="1"/>
</dbReference>
<gene>
    <name evidence="3" type="primary">xerC_5</name>
    <name evidence="3" type="ORF">Mal48_41000</name>
</gene>
<dbReference type="EMBL" id="CP036267">
    <property type="protein sequence ID" value="QDT34828.1"/>
    <property type="molecule type" value="Genomic_DNA"/>
</dbReference>
<evidence type="ECO:0000313" key="4">
    <source>
        <dbReference type="Proteomes" id="UP000315724"/>
    </source>
</evidence>
<organism evidence="3 4">
    <name type="scientific">Thalassoglobus polymorphus</name>
    <dbReference type="NCBI Taxonomy" id="2527994"/>
    <lineage>
        <taxon>Bacteria</taxon>
        <taxon>Pseudomonadati</taxon>
        <taxon>Planctomycetota</taxon>
        <taxon>Planctomycetia</taxon>
        <taxon>Planctomycetales</taxon>
        <taxon>Planctomycetaceae</taxon>
        <taxon>Thalassoglobus</taxon>
    </lineage>
</organism>
<dbReference type="Pfam" id="PF00589">
    <property type="entry name" value="Phage_integrase"/>
    <property type="match status" value="1"/>
</dbReference>
<name>A0A517QTB8_9PLAN</name>
<sequence>MPRQPKYCLHKSTNQAFVRVNGKQIYLGPYDSPESREAYDREILHWRRIHDTTGKHSTTVGQLCLAFQQHADQFYVDENGKPTGEANNFRKSLKLLISMFRTVYCSEFGPVKLKAVRSELEKVHVRTQVNKSISRLKSVFRWGVENEMVPAEIVMALDCVKGLQKGRCDAKESEPILPVPDDDFAASLTCMTKKVSTICQLLVLTGARVSEVRRMRVGDIDTSGEVWLLRPGSHKNAWRGKDRTIFIGPKGQALLMPFIADAVQSHIFVFRPREENEPYTLRGLESSIRKACKRAKVGHWGPGRLRHNAATTINSEFGDIDASRVVLGHSEKSTTQIYAERDLQKAAEIILKVG</sequence>
<dbReference type="AlphaFoldDB" id="A0A517QTB8"/>
<dbReference type="InterPro" id="IPR050090">
    <property type="entry name" value="Tyrosine_recombinase_XerCD"/>
</dbReference>
<dbReference type="InterPro" id="IPR013762">
    <property type="entry name" value="Integrase-like_cat_sf"/>
</dbReference>
<dbReference type="GO" id="GO:0015074">
    <property type="term" value="P:DNA integration"/>
    <property type="evidence" value="ECO:0007669"/>
    <property type="project" value="InterPro"/>
</dbReference>
<dbReference type="OrthoDB" id="254233at2"/>
<dbReference type="KEGG" id="tpol:Mal48_41000"/>
<evidence type="ECO:0000259" key="2">
    <source>
        <dbReference type="PROSITE" id="PS51898"/>
    </source>
</evidence>
<dbReference type="CDD" id="cd00397">
    <property type="entry name" value="DNA_BRE_C"/>
    <property type="match status" value="1"/>
</dbReference>
<feature type="domain" description="Tyr recombinase" evidence="2">
    <location>
        <begin position="174"/>
        <end position="351"/>
    </location>
</feature>
<dbReference type="RefSeq" id="WP_145203391.1">
    <property type="nucleotide sequence ID" value="NZ_CP036267.1"/>
</dbReference>
<proteinExistence type="predicted"/>
<dbReference type="Gene3D" id="1.10.443.10">
    <property type="entry name" value="Intergrase catalytic core"/>
    <property type="match status" value="1"/>
</dbReference>
<dbReference type="InterPro" id="IPR011010">
    <property type="entry name" value="DNA_brk_join_enz"/>
</dbReference>
<keyword evidence="4" id="KW-1185">Reference proteome</keyword>
<dbReference type="PROSITE" id="PS51898">
    <property type="entry name" value="TYR_RECOMBINASE"/>
    <property type="match status" value="1"/>
</dbReference>
<dbReference type="GO" id="GO:0003677">
    <property type="term" value="F:DNA binding"/>
    <property type="evidence" value="ECO:0007669"/>
    <property type="project" value="InterPro"/>
</dbReference>
<dbReference type="PANTHER" id="PTHR30349">
    <property type="entry name" value="PHAGE INTEGRASE-RELATED"/>
    <property type="match status" value="1"/>
</dbReference>
<dbReference type="GO" id="GO:0006310">
    <property type="term" value="P:DNA recombination"/>
    <property type="evidence" value="ECO:0007669"/>
    <property type="project" value="UniProtKB-KW"/>
</dbReference>
<reference evidence="3 4" key="1">
    <citation type="submission" date="2019-02" db="EMBL/GenBank/DDBJ databases">
        <title>Deep-cultivation of Planctomycetes and their phenomic and genomic characterization uncovers novel biology.</title>
        <authorList>
            <person name="Wiegand S."/>
            <person name="Jogler M."/>
            <person name="Boedeker C."/>
            <person name="Pinto D."/>
            <person name="Vollmers J."/>
            <person name="Rivas-Marin E."/>
            <person name="Kohn T."/>
            <person name="Peeters S.H."/>
            <person name="Heuer A."/>
            <person name="Rast P."/>
            <person name="Oberbeckmann S."/>
            <person name="Bunk B."/>
            <person name="Jeske O."/>
            <person name="Meyerdierks A."/>
            <person name="Storesund J.E."/>
            <person name="Kallscheuer N."/>
            <person name="Luecker S."/>
            <person name="Lage O.M."/>
            <person name="Pohl T."/>
            <person name="Merkel B.J."/>
            <person name="Hornburger P."/>
            <person name="Mueller R.-W."/>
            <person name="Bruemmer F."/>
            <person name="Labrenz M."/>
            <person name="Spormann A.M."/>
            <person name="Op den Camp H."/>
            <person name="Overmann J."/>
            <person name="Amann R."/>
            <person name="Jetten M.S.M."/>
            <person name="Mascher T."/>
            <person name="Medema M.H."/>
            <person name="Devos D.P."/>
            <person name="Kaster A.-K."/>
            <person name="Ovreas L."/>
            <person name="Rohde M."/>
            <person name="Galperin M.Y."/>
            <person name="Jogler C."/>
        </authorList>
    </citation>
    <scope>NUCLEOTIDE SEQUENCE [LARGE SCALE GENOMIC DNA]</scope>
    <source>
        <strain evidence="3 4">Mal48</strain>
    </source>
</reference>
<dbReference type="InterPro" id="IPR002104">
    <property type="entry name" value="Integrase_catalytic"/>
</dbReference>
<dbReference type="PANTHER" id="PTHR30349:SF64">
    <property type="entry name" value="PROPHAGE INTEGRASE INTD-RELATED"/>
    <property type="match status" value="1"/>
</dbReference>
<evidence type="ECO:0000256" key="1">
    <source>
        <dbReference type="ARBA" id="ARBA00023172"/>
    </source>
</evidence>